<dbReference type="AlphaFoldDB" id="A0A7J7JXX1"/>
<reference evidence="1 3" key="1">
    <citation type="submission" date="2019-09" db="EMBL/GenBank/DDBJ databases">
        <authorList>
            <person name="Raiko M."/>
            <person name="Komissarov A."/>
            <person name="Rhodes A."/>
            <person name="Kliver S."/>
            <person name="Lim-Fong G."/>
            <person name="Kwan J."/>
            <person name="O'Brien S.J."/>
            <person name="Lopez J.V."/>
        </authorList>
    </citation>
    <scope>NUCLEOTIDE SEQUENCE [LARGE SCALE GENOMIC DNA]</scope>
    <source>
        <strain evidence="1">Kwan_BN1</strain>
    </source>
</reference>
<comment type="caution">
    <text evidence="1">The sequence shown here is derived from an EMBL/GenBank/DDBJ whole genome shotgun (WGS) entry which is preliminary data.</text>
</comment>
<proteinExistence type="predicted"/>
<evidence type="ECO:0000313" key="3">
    <source>
        <dbReference type="Proteomes" id="UP000593567"/>
    </source>
</evidence>
<accession>A0A7J7JXX1</accession>
<protein>
    <submittedName>
        <fullName evidence="1">Uncharacterized protein</fullName>
    </submittedName>
</protein>
<dbReference type="EMBL" id="VXIV02001675">
    <property type="protein sequence ID" value="KAF6030745.1"/>
    <property type="molecule type" value="Genomic_DNA"/>
</dbReference>
<dbReference type="EMBL" id="VXIV02001228">
    <property type="protein sequence ID" value="KAF6033830.1"/>
    <property type="molecule type" value="Genomic_DNA"/>
</dbReference>
<evidence type="ECO:0000313" key="2">
    <source>
        <dbReference type="EMBL" id="KAF6033830.1"/>
    </source>
</evidence>
<gene>
    <name evidence="2" type="ORF">EB796_007867</name>
    <name evidence="1" type="ORF">EB796_010946</name>
</gene>
<dbReference type="Proteomes" id="UP000593567">
    <property type="component" value="Unassembled WGS sequence"/>
</dbReference>
<sequence>MFSLAKYCFSDLPLFPAYLYGNNVTISICDIKSAMLDQNIDSVEAQVSSQYSVPPLNEAAPATGTVPVWANYYVYYFC</sequence>
<keyword evidence="3" id="KW-1185">Reference proteome</keyword>
<organism evidence="1 3">
    <name type="scientific">Bugula neritina</name>
    <name type="common">Brown bryozoan</name>
    <name type="synonym">Sertularia neritina</name>
    <dbReference type="NCBI Taxonomy" id="10212"/>
    <lineage>
        <taxon>Eukaryota</taxon>
        <taxon>Metazoa</taxon>
        <taxon>Spiralia</taxon>
        <taxon>Lophotrochozoa</taxon>
        <taxon>Bryozoa</taxon>
        <taxon>Gymnolaemata</taxon>
        <taxon>Cheilostomatida</taxon>
        <taxon>Flustrina</taxon>
        <taxon>Buguloidea</taxon>
        <taxon>Bugulidae</taxon>
        <taxon>Bugula</taxon>
    </lineage>
</organism>
<dbReference type="OrthoDB" id="5951504at2759"/>
<name>A0A7J7JXX1_BUGNE</name>
<reference evidence="1 3" key="2">
    <citation type="submission" date="2020-06" db="EMBL/GenBank/DDBJ databases">
        <title>Draft genome of Bugula neritina, a colonial animal packing powerful symbionts and potential medicines.</title>
        <authorList>
            <person name="Rayko M."/>
        </authorList>
    </citation>
    <scope>NUCLEOTIDE SEQUENCE [LARGE SCALE GENOMIC DNA]</scope>
    <source>
        <strain evidence="1">Kwan_BN1</strain>
    </source>
</reference>
<evidence type="ECO:0000313" key="1">
    <source>
        <dbReference type="EMBL" id="KAF6030745.1"/>
    </source>
</evidence>